<organism evidence="1 2">
    <name type="scientific">Vibrio cholerae</name>
    <dbReference type="NCBI Taxonomy" id="666"/>
    <lineage>
        <taxon>Bacteria</taxon>
        <taxon>Pseudomonadati</taxon>
        <taxon>Pseudomonadota</taxon>
        <taxon>Gammaproteobacteria</taxon>
        <taxon>Vibrionales</taxon>
        <taxon>Vibrionaceae</taxon>
        <taxon>Vibrio</taxon>
    </lineage>
</organism>
<dbReference type="Proteomes" id="UP000323225">
    <property type="component" value="Unassembled WGS sequence"/>
</dbReference>
<dbReference type="InterPro" id="IPR057079">
    <property type="entry name" value="IcmW-like"/>
</dbReference>
<dbReference type="AlphaFoldDB" id="A0A5Q6PIG6"/>
<name>A0A5Q6PIG6_VIBCL</name>
<evidence type="ECO:0000313" key="1">
    <source>
        <dbReference type="EMBL" id="KAA1254688.1"/>
    </source>
</evidence>
<proteinExistence type="predicted"/>
<reference evidence="1 2" key="1">
    <citation type="submission" date="2019-09" db="EMBL/GenBank/DDBJ databases">
        <authorList>
            <person name="Kritzky A."/>
            <person name="Schelkanova E.Y."/>
            <person name="Alkhova Z.V."/>
            <person name="Smirnova N.I."/>
        </authorList>
    </citation>
    <scope>NUCLEOTIDE SEQUENCE [LARGE SCALE GENOMIC DNA]</scope>
    <source>
        <strain evidence="1 2">M1526</strain>
    </source>
</reference>
<accession>A0A5Q6PIG6</accession>
<evidence type="ECO:0000313" key="2">
    <source>
        <dbReference type="Proteomes" id="UP000323225"/>
    </source>
</evidence>
<gene>
    <name evidence="1" type="ORF">F0M16_10500</name>
</gene>
<sequence length="160" mass="18516">MKNNSQDIFSPGFQDLFWGTLEPDFRGFMNDLENKEVWTHKYEEFPDMFKQLADLLPHCDEVRAMKADNKTIRDFIAVLSAMPARQSLSALSWLDSQSSSENRIGWGAKIFLECADIYKNKQEDPLKLEAKAVYKRVQSISQTRLLVDLFVNEAIFGEKK</sequence>
<dbReference type="Pfam" id="PF23130">
    <property type="entry name" value="IcmW"/>
    <property type="match status" value="1"/>
</dbReference>
<comment type="caution">
    <text evidence="1">The sequence shown here is derived from an EMBL/GenBank/DDBJ whole genome shotgun (WGS) entry which is preliminary data.</text>
</comment>
<protein>
    <submittedName>
        <fullName evidence="1">Uncharacterized protein</fullName>
    </submittedName>
</protein>
<dbReference type="EMBL" id="VUAA01000010">
    <property type="protein sequence ID" value="KAA1254688.1"/>
    <property type="molecule type" value="Genomic_DNA"/>
</dbReference>